<proteinExistence type="predicted"/>
<dbReference type="Proteomes" id="UP000286134">
    <property type="component" value="Unassembled WGS sequence"/>
</dbReference>
<gene>
    <name evidence="3" type="ORF">OnM2_045048</name>
</gene>
<feature type="chain" id="PRO_5019320222" evidence="2">
    <location>
        <begin position="19"/>
        <end position="274"/>
    </location>
</feature>
<protein>
    <submittedName>
        <fullName evidence="3">Putative ppe family protein</fullName>
    </submittedName>
</protein>
<feature type="compositionally biased region" description="Low complexity" evidence="1">
    <location>
        <begin position="208"/>
        <end position="239"/>
    </location>
</feature>
<evidence type="ECO:0000256" key="2">
    <source>
        <dbReference type="SAM" id="SignalP"/>
    </source>
</evidence>
<feature type="signal peptide" evidence="2">
    <location>
        <begin position="1"/>
        <end position="18"/>
    </location>
</feature>
<dbReference type="AlphaFoldDB" id="A0A420HUD3"/>
<feature type="region of interest" description="Disordered" evidence="1">
    <location>
        <begin position="30"/>
        <end position="61"/>
    </location>
</feature>
<name>A0A420HUD3_9PEZI</name>
<feature type="region of interest" description="Disordered" evidence="1">
    <location>
        <begin position="195"/>
        <end position="274"/>
    </location>
</feature>
<sequence length="274" mass="28415">MHYFQILSFLACAQVAIANPISLQARAKSASQSSKSSQSTQSTKATQLYDNPGKLNANDPTQDSVRRAADNFAQDAGIVSNAINVMTSMTDQDAIKDTAMRAFKAESDEDKQRAVLAAAAGKAGATPNRKIQQFTPTVLDGLDAIAKDPSPDSVASNTKMMEDARNPNILPSITDLSNAALDAMGLDKSAQNLQKTVGQSGTGGGSTDRGTGAVDASTSTNNTNNTNNNASTKSTNSANNDDDSTNSKSSNSSSNTKTSKSGSSSMTNKGTTLK</sequence>
<feature type="compositionally biased region" description="Low complexity" evidence="1">
    <location>
        <begin position="30"/>
        <end position="46"/>
    </location>
</feature>
<evidence type="ECO:0000313" key="3">
    <source>
        <dbReference type="EMBL" id="RKF61054.1"/>
    </source>
</evidence>
<evidence type="ECO:0000313" key="4">
    <source>
        <dbReference type="Proteomes" id="UP000286134"/>
    </source>
</evidence>
<organism evidence="3 4">
    <name type="scientific">Erysiphe neolycopersici</name>
    <dbReference type="NCBI Taxonomy" id="212602"/>
    <lineage>
        <taxon>Eukaryota</taxon>
        <taxon>Fungi</taxon>
        <taxon>Dikarya</taxon>
        <taxon>Ascomycota</taxon>
        <taxon>Pezizomycotina</taxon>
        <taxon>Leotiomycetes</taxon>
        <taxon>Erysiphales</taxon>
        <taxon>Erysiphaceae</taxon>
        <taxon>Erysiphe</taxon>
    </lineage>
</organism>
<dbReference type="STRING" id="212602.A0A420HUD3"/>
<keyword evidence="2" id="KW-0732">Signal</keyword>
<evidence type="ECO:0000256" key="1">
    <source>
        <dbReference type="SAM" id="MobiDB-lite"/>
    </source>
</evidence>
<comment type="caution">
    <text evidence="3">The sequence shown here is derived from an EMBL/GenBank/DDBJ whole genome shotgun (WGS) entry which is preliminary data.</text>
</comment>
<feature type="compositionally biased region" description="Low complexity" evidence="1">
    <location>
        <begin position="246"/>
        <end position="274"/>
    </location>
</feature>
<accession>A0A420HUD3</accession>
<dbReference type="OrthoDB" id="2118427at2759"/>
<reference evidence="3 4" key="1">
    <citation type="journal article" date="2018" name="BMC Genomics">
        <title>Comparative genome analyses reveal sequence features reflecting distinct modes of host-adaptation between dicot and monocot powdery mildew.</title>
        <authorList>
            <person name="Wu Y."/>
            <person name="Ma X."/>
            <person name="Pan Z."/>
            <person name="Kale S.D."/>
            <person name="Song Y."/>
            <person name="King H."/>
            <person name="Zhang Q."/>
            <person name="Presley C."/>
            <person name="Deng X."/>
            <person name="Wei C.I."/>
            <person name="Xiao S."/>
        </authorList>
    </citation>
    <scope>NUCLEOTIDE SEQUENCE [LARGE SCALE GENOMIC DNA]</scope>
    <source>
        <strain evidence="3">UMSG2</strain>
    </source>
</reference>
<keyword evidence="4" id="KW-1185">Reference proteome</keyword>
<dbReference type="EMBL" id="MCFK01004543">
    <property type="protein sequence ID" value="RKF61054.1"/>
    <property type="molecule type" value="Genomic_DNA"/>
</dbReference>